<reference evidence="3" key="1">
    <citation type="journal article" date="2019" name="Int. J. Syst. Evol. Microbiol.">
        <title>The Global Catalogue of Microorganisms (GCM) 10K type strain sequencing project: providing services to taxonomists for standard genome sequencing and annotation.</title>
        <authorList>
            <consortium name="The Broad Institute Genomics Platform"/>
            <consortium name="The Broad Institute Genome Sequencing Center for Infectious Disease"/>
            <person name="Wu L."/>
            <person name="Ma J."/>
        </authorList>
    </citation>
    <scope>NUCLEOTIDE SEQUENCE [LARGE SCALE GENOMIC DNA]</scope>
    <source>
        <strain evidence="3">KCTC 52473</strain>
    </source>
</reference>
<feature type="signal peptide" evidence="1">
    <location>
        <begin position="1"/>
        <end position="21"/>
    </location>
</feature>
<proteinExistence type="predicted"/>
<sequence length="604" mass="68176">MKHIFKLLMLGVSLLTSEVYASALYDSVKQQNWSEAYEYVDQEKAKCEQNQDNHCDLKARFSYAWVQTKEAETSDLAHSRKLLHSARDSYEHILKQHPNHSASLSNLVLVLQTLKDVEGMISLLPKIKNPIKSAELAEMIALASHAEGDISRAFEYRVYAFQKDKSEAALTGLTELFSEKDIDDGLLETWAKKLLALAKNETDNQLAASLYAAVANREKRLNRKTWDQAALGWTILISEARQLDKSIVEANFSLEKSAVFRELQTRLTKPSLGVRNIDLRLNSQIMSAGQAYAGWWTRNHERAHALAMAGWSLGHNYLINGDPQSANAVWLGALYYSPPTAAYRRELKGKQAISLDLLTELARLQHLYKSQLDPNGRNFKSIENLLFNSKSKAYKVNDLEAIQRHHTVLGKLYADLGVFKNDYRGAEFQLTHAIKTSQSIAKQKDSIAPQPALSKLLADGYNCALPKQTELCNKNNKKAKYWYTQATIDSLDVDALHMAQKSINALEQLPEGQNQVTLQLKNIVRTRSTLGKATPIDADWLKNPAIDLSQDFIKRQRFKAFSQAGLQGDKKSTEQALKLSNELNIFNNVLDLNTLKKLEEIEEQ</sequence>
<feature type="chain" id="PRO_5046594855" evidence="1">
    <location>
        <begin position="22"/>
        <end position="604"/>
    </location>
</feature>
<accession>A0ABV7FQD3</accession>
<keyword evidence="1" id="KW-0732">Signal</keyword>
<comment type="caution">
    <text evidence="2">The sequence shown here is derived from an EMBL/GenBank/DDBJ whole genome shotgun (WGS) entry which is preliminary data.</text>
</comment>
<gene>
    <name evidence="2" type="ORF">ACFOHL_11900</name>
</gene>
<evidence type="ECO:0000313" key="3">
    <source>
        <dbReference type="Proteomes" id="UP001595478"/>
    </source>
</evidence>
<dbReference type="RefSeq" id="WP_376920453.1">
    <property type="nucleotide sequence ID" value="NZ_JBHRSW010000018.1"/>
</dbReference>
<protein>
    <submittedName>
        <fullName evidence="2">Uncharacterized protein</fullName>
    </submittedName>
</protein>
<dbReference type="EMBL" id="JBHRSW010000018">
    <property type="protein sequence ID" value="MFC3122325.1"/>
    <property type="molecule type" value="Genomic_DNA"/>
</dbReference>
<keyword evidence="3" id="KW-1185">Reference proteome</keyword>
<name>A0ABV7FQD3_9ALTE</name>
<evidence type="ECO:0000256" key="1">
    <source>
        <dbReference type="SAM" id="SignalP"/>
    </source>
</evidence>
<dbReference type="Proteomes" id="UP001595478">
    <property type="component" value="Unassembled WGS sequence"/>
</dbReference>
<organism evidence="2 3">
    <name type="scientific">Agaribacter flavus</name>
    <dbReference type="NCBI Taxonomy" id="1902781"/>
    <lineage>
        <taxon>Bacteria</taxon>
        <taxon>Pseudomonadati</taxon>
        <taxon>Pseudomonadota</taxon>
        <taxon>Gammaproteobacteria</taxon>
        <taxon>Alteromonadales</taxon>
        <taxon>Alteromonadaceae</taxon>
        <taxon>Agaribacter</taxon>
    </lineage>
</organism>
<evidence type="ECO:0000313" key="2">
    <source>
        <dbReference type="EMBL" id="MFC3122325.1"/>
    </source>
</evidence>